<dbReference type="Proteomes" id="UP000256964">
    <property type="component" value="Unassembled WGS sequence"/>
</dbReference>
<dbReference type="AlphaFoldDB" id="A0A371DRM0"/>
<name>A0A371DRM0_9APHY</name>
<reference evidence="1 2" key="1">
    <citation type="journal article" date="2018" name="Biotechnol. Biofuels">
        <title>Integrative visual omics of the white-rot fungus Polyporus brumalis exposes the biotechnological potential of its oxidative enzymes for delignifying raw plant biomass.</title>
        <authorList>
            <person name="Miyauchi S."/>
            <person name="Rancon A."/>
            <person name="Drula E."/>
            <person name="Hage H."/>
            <person name="Chaduli D."/>
            <person name="Favel A."/>
            <person name="Grisel S."/>
            <person name="Henrissat B."/>
            <person name="Herpoel-Gimbert I."/>
            <person name="Ruiz-Duenas F.J."/>
            <person name="Chevret D."/>
            <person name="Hainaut M."/>
            <person name="Lin J."/>
            <person name="Wang M."/>
            <person name="Pangilinan J."/>
            <person name="Lipzen A."/>
            <person name="Lesage-Meessen L."/>
            <person name="Navarro D."/>
            <person name="Riley R."/>
            <person name="Grigoriev I.V."/>
            <person name="Zhou S."/>
            <person name="Raouche S."/>
            <person name="Rosso M.N."/>
        </authorList>
    </citation>
    <scope>NUCLEOTIDE SEQUENCE [LARGE SCALE GENOMIC DNA]</scope>
    <source>
        <strain evidence="1 2">BRFM 1820</strain>
    </source>
</reference>
<dbReference type="InterPro" id="IPR011009">
    <property type="entry name" value="Kinase-like_dom_sf"/>
</dbReference>
<dbReference type="Gene3D" id="1.10.510.10">
    <property type="entry name" value="Transferase(Phosphotransferase) domain 1"/>
    <property type="match status" value="1"/>
</dbReference>
<evidence type="ECO:0000313" key="2">
    <source>
        <dbReference type="Proteomes" id="UP000256964"/>
    </source>
</evidence>
<gene>
    <name evidence="1" type="ORF">OH76DRAFT_875371</name>
</gene>
<evidence type="ECO:0000313" key="1">
    <source>
        <dbReference type="EMBL" id="RDX55196.1"/>
    </source>
</evidence>
<evidence type="ECO:0008006" key="3">
    <source>
        <dbReference type="Google" id="ProtNLM"/>
    </source>
</evidence>
<dbReference type="OrthoDB" id="2722301at2759"/>
<organism evidence="1 2">
    <name type="scientific">Lentinus brumalis</name>
    <dbReference type="NCBI Taxonomy" id="2498619"/>
    <lineage>
        <taxon>Eukaryota</taxon>
        <taxon>Fungi</taxon>
        <taxon>Dikarya</taxon>
        <taxon>Basidiomycota</taxon>
        <taxon>Agaricomycotina</taxon>
        <taxon>Agaricomycetes</taxon>
        <taxon>Polyporales</taxon>
        <taxon>Polyporaceae</taxon>
        <taxon>Lentinus</taxon>
    </lineage>
</organism>
<proteinExistence type="predicted"/>
<dbReference type="EMBL" id="KZ857383">
    <property type="protein sequence ID" value="RDX55196.1"/>
    <property type="molecule type" value="Genomic_DNA"/>
</dbReference>
<keyword evidence="2" id="KW-1185">Reference proteome</keyword>
<protein>
    <recommendedName>
        <fullName evidence="3">Protein kinase domain-containing protein</fullName>
    </recommendedName>
</protein>
<sequence>MWVLPLQDVNSFYNSEDDCPSLGDMRAFWSAYRGWLAARGFHLHALQKRDDMHDSVWCPPTVTCAAPLPYAERCIDDATRTGAFQPRTPNLKCAPAQDNHGRDVTIKLVNTYTDEYRIYQDLIRCEELFGQEFQGVLPPVAILDTPYRFSFIVMPTWNDCNPYRNFETVGHVVRYMHCTLKGLSFLHSRRVAHRDVDGHNVMSNFYTLGERGEPAFMNRLVQHGRSSRILYCLFDFNMSVQFPLNTPLRECRLVTKDHIFSYSPFRPLDLNYGEYDYDPFAYDVACLGNMFRSKFAAIVGNIPDIALLFDNMTTHVICDRLSASEALAYFDQMVQGLPAHVLERGAVLNASLELEDTERYWSLLPPELATAWAKYRTPPMPLRYKVLDYILRYRPAGTALLYIRCKLRI</sequence>
<dbReference type="SUPFAM" id="SSF56112">
    <property type="entry name" value="Protein kinase-like (PK-like)"/>
    <property type="match status" value="1"/>
</dbReference>
<accession>A0A371DRM0</accession>